<dbReference type="PATRIC" id="fig|1476583.3.peg.1940"/>
<dbReference type="AlphaFoldDB" id="A0A016QPB0"/>
<feature type="compositionally biased region" description="Low complexity" evidence="1">
    <location>
        <begin position="179"/>
        <end position="192"/>
    </location>
</feature>
<proteinExistence type="predicted"/>
<dbReference type="EMBL" id="JHAC01000030">
    <property type="protein sequence ID" value="EYB67975.1"/>
    <property type="molecule type" value="Genomic_DNA"/>
</dbReference>
<feature type="region of interest" description="Disordered" evidence="1">
    <location>
        <begin position="1"/>
        <end position="89"/>
    </location>
</feature>
<dbReference type="RefSeq" id="WP_034357370.1">
    <property type="nucleotide sequence ID" value="NZ_JHAC01000030.1"/>
</dbReference>
<evidence type="ECO:0000313" key="3">
    <source>
        <dbReference type="Proteomes" id="UP000020492"/>
    </source>
</evidence>
<protein>
    <submittedName>
        <fullName evidence="2">Uncharacterized protein</fullName>
    </submittedName>
</protein>
<feature type="compositionally biased region" description="Low complexity" evidence="1">
    <location>
        <begin position="47"/>
        <end position="60"/>
    </location>
</feature>
<gene>
    <name evidence="2" type="ORF">DEIPH_ctg030orf0011</name>
</gene>
<accession>A0A016QPB0</accession>
<feature type="compositionally biased region" description="Gly residues" evidence="1">
    <location>
        <begin position="169"/>
        <end position="178"/>
    </location>
</feature>
<feature type="compositionally biased region" description="Basic and acidic residues" evidence="1">
    <location>
        <begin position="20"/>
        <end position="33"/>
    </location>
</feature>
<organism evidence="2 3">
    <name type="scientific">Deinococcus phoenicis</name>
    <dbReference type="NCBI Taxonomy" id="1476583"/>
    <lineage>
        <taxon>Bacteria</taxon>
        <taxon>Thermotogati</taxon>
        <taxon>Deinococcota</taxon>
        <taxon>Deinococci</taxon>
        <taxon>Deinococcales</taxon>
        <taxon>Deinococcaceae</taxon>
        <taxon>Deinococcus</taxon>
    </lineage>
</organism>
<evidence type="ECO:0000256" key="1">
    <source>
        <dbReference type="SAM" id="MobiDB-lite"/>
    </source>
</evidence>
<sequence>MTHRKDPAGGAGRNGGTTPDETRPDTQTTRDDGPLTQDYSLPEDNDPANQDDQANAAAVHAARDEEHDDLQVSGDVTGGRPRTGSDALAGAGVVFDDGIEPSLRTEMLDNAAAYMDDTPPARVNDEPGFDDGVPNSFSDFSVITPENPGGTTRLADPSNDAGGEVKGPRIGGSGGIDGGPPRTTPLPGTDEE</sequence>
<dbReference type="Proteomes" id="UP000020492">
    <property type="component" value="Unassembled WGS sequence"/>
</dbReference>
<feature type="region of interest" description="Disordered" evidence="1">
    <location>
        <begin position="116"/>
        <end position="192"/>
    </location>
</feature>
<keyword evidence="3" id="KW-1185">Reference proteome</keyword>
<reference evidence="2 3" key="1">
    <citation type="submission" date="2014-03" db="EMBL/GenBank/DDBJ databases">
        <title>Draft genome sequence of Deinococcus phoenicis 1P10ME.</title>
        <authorList>
            <person name="Stepanov V.G."/>
            <person name="Vaishampayan P."/>
            <person name="Venkateswaran K."/>
            <person name="Fox G.E."/>
        </authorList>
    </citation>
    <scope>NUCLEOTIDE SEQUENCE [LARGE SCALE GENOMIC DNA]</scope>
    <source>
        <strain evidence="2 3">1P10ME</strain>
    </source>
</reference>
<name>A0A016QPB0_9DEIO</name>
<evidence type="ECO:0000313" key="2">
    <source>
        <dbReference type="EMBL" id="EYB67975.1"/>
    </source>
</evidence>
<comment type="caution">
    <text evidence="2">The sequence shown here is derived from an EMBL/GenBank/DDBJ whole genome shotgun (WGS) entry which is preliminary data.</text>
</comment>